<evidence type="ECO:0000313" key="4">
    <source>
        <dbReference type="Proteomes" id="UP001161247"/>
    </source>
</evidence>
<evidence type="ECO:0000313" key="3">
    <source>
        <dbReference type="EMBL" id="CAI9093419.1"/>
    </source>
</evidence>
<dbReference type="PANTHER" id="PTHR34467">
    <property type="entry name" value="TRANSMEMBRANE PROTEIN"/>
    <property type="match status" value="1"/>
</dbReference>
<sequence>MLLRTKIPFLILLVLVLVCSFSGSYGSYEPAAAGNDINTHFKAMQQASRKLLSSGGVNVLDYHDPGANPIHDPGKGRSGPGGHP</sequence>
<dbReference type="Proteomes" id="UP001161247">
    <property type="component" value="Chromosome 2"/>
</dbReference>
<evidence type="ECO:0000256" key="2">
    <source>
        <dbReference type="SAM" id="SignalP"/>
    </source>
</evidence>
<organism evidence="3 4">
    <name type="scientific">Oldenlandia corymbosa var. corymbosa</name>
    <dbReference type="NCBI Taxonomy" id="529605"/>
    <lineage>
        <taxon>Eukaryota</taxon>
        <taxon>Viridiplantae</taxon>
        <taxon>Streptophyta</taxon>
        <taxon>Embryophyta</taxon>
        <taxon>Tracheophyta</taxon>
        <taxon>Spermatophyta</taxon>
        <taxon>Magnoliopsida</taxon>
        <taxon>eudicotyledons</taxon>
        <taxon>Gunneridae</taxon>
        <taxon>Pentapetalae</taxon>
        <taxon>asterids</taxon>
        <taxon>lamiids</taxon>
        <taxon>Gentianales</taxon>
        <taxon>Rubiaceae</taxon>
        <taxon>Rubioideae</taxon>
        <taxon>Spermacoceae</taxon>
        <taxon>Hedyotis-Oldenlandia complex</taxon>
        <taxon>Oldenlandia</taxon>
    </lineage>
</organism>
<evidence type="ECO:0000256" key="1">
    <source>
        <dbReference type="SAM" id="MobiDB-lite"/>
    </source>
</evidence>
<name>A0AAV1CCV8_OLDCO</name>
<protein>
    <submittedName>
        <fullName evidence="3">OLC1v1028918C1</fullName>
    </submittedName>
</protein>
<accession>A0AAV1CCV8</accession>
<dbReference type="AlphaFoldDB" id="A0AAV1CCV8"/>
<feature type="signal peptide" evidence="2">
    <location>
        <begin position="1"/>
        <end position="26"/>
    </location>
</feature>
<dbReference type="PANTHER" id="PTHR34467:SF1">
    <property type="entry name" value="OS05G0542300 PROTEIN"/>
    <property type="match status" value="1"/>
</dbReference>
<keyword evidence="4" id="KW-1185">Reference proteome</keyword>
<proteinExistence type="predicted"/>
<feature type="region of interest" description="Disordered" evidence="1">
    <location>
        <begin position="63"/>
        <end position="84"/>
    </location>
</feature>
<keyword evidence="2" id="KW-0732">Signal</keyword>
<dbReference type="EMBL" id="OX459119">
    <property type="protein sequence ID" value="CAI9093419.1"/>
    <property type="molecule type" value="Genomic_DNA"/>
</dbReference>
<feature type="chain" id="PRO_5043796531" evidence="2">
    <location>
        <begin position="27"/>
        <end position="84"/>
    </location>
</feature>
<gene>
    <name evidence="3" type="ORF">OLC1_LOCUS4834</name>
</gene>
<reference evidence="3" key="1">
    <citation type="submission" date="2023-03" db="EMBL/GenBank/DDBJ databases">
        <authorList>
            <person name="Julca I."/>
        </authorList>
    </citation>
    <scope>NUCLEOTIDE SEQUENCE</scope>
</reference>